<dbReference type="EMBL" id="JAUDFV010000138">
    <property type="protein sequence ID" value="KAL2725419.1"/>
    <property type="molecule type" value="Genomic_DNA"/>
</dbReference>
<name>A0ABD2AXS9_VESSQ</name>
<proteinExistence type="predicted"/>
<accession>A0ABD2AXS9</accession>
<dbReference type="AlphaFoldDB" id="A0ABD2AXS9"/>
<reference evidence="1 2" key="1">
    <citation type="journal article" date="2024" name="Ann. Entomol. Soc. Am.">
        <title>Genomic analyses of the southern and eastern yellowjacket wasps (Hymenoptera: Vespidae) reveal evolutionary signatures of social life.</title>
        <authorList>
            <person name="Catto M.A."/>
            <person name="Caine P.B."/>
            <person name="Orr S.E."/>
            <person name="Hunt B.G."/>
            <person name="Goodisman M.A.D."/>
        </authorList>
    </citation>
    <scope>NUCLEOTIDE SEQUENCE [LARGE SCALE GENOMIC DNA]</scope>
    <source>
        <strain evidence="1">233</strain>
        <tissue evidence="1">Head and thorax</tissue>
    </source>
</reference>
<evidence type="ECO:0000313" key="2">
    <source>
        <dbReference type="Proteomes" id="UP001607302"/>
    </source>
</evidence>
<organism evidence="1 2">
    <name type="scientific">Vespula squamosa</name>
    <name type="common">Southern yellow jacket</name>
    <name type="synonym">Wasp</name>
    <dbReference type="NCBI Taxonomy" id="30214"/>
    <lineage>
        <taxon>Eukaryota</taxon>
        <taxon>Metazoa</taxon>
        <taxon>Ecdysozoa</taxon>
        <taxon>Arthropoda</taxon>
        <taxon>Hexapoda</taxon>
        <taxon>Insecta</taxon>
        <taxon>Pterygota</taxon>
        <taxon>Neoptera</taxon>
        <taxon>Endopterygota</taxon>
        <taxon>Hymenoptera</taxon>
        <taxon>Apocrita</taxon>
        <taxon>Aculeata</taxon>
        <taxon>Vespoidea</taxon>
        <taxon>Vespidae</taxon>
        <taxon>Vespinae</taxon>
        <taxon>Vespula</taxon>
    </lineage>
</organism>
<evidence type="ECO:0000313" key="1">
    <source>
        <dbReference type="EMBL" id="KAL2725419.1"/>
    </source>
</evidence>
<keyword evidence="2" id="KW-1185">Reference proteome</keyword>
<comment type="caution">
    <text evidence="1">The sequence shown here is derived from an EMBL/GenBank/DDBJ whole genome shotgun (WGS) entry which is preliminary data.</text>
</comment>
<protein>
    <submittedName>
        <fullName evidence="1">Uncharacterized protein</fullName>
    </submittedName>
</protein>
<dbReference type="Proteomes" id="UP001607302">
    <property type="component" value="Unassembled WGS sequence"/>
</dbReference>
<sequence length="147" mass="17084">METRCGHNATITRQFVRAVASNKPSSWDKGGSVDSDAKAFRGVGKAKRVLELELVTNEQNPLLESGHWTLTVRIVSTMFVSNRIVLLIRPTIKAAKEADRLANRKPIAWNRVLKCHQCWMRTLMDDRRRRNSYFVRGQTWQHMITYW</sequence>
<gene>
    <name evidence="1" type="ORF">V1478_008092</name>
</gene>